<evidence type="ECO:0000313" key="2">
    <source>
        <dbReference type="Proteomes" id="UP000314294"/>
    </source>
</evidence>
<evidence type="ECO:0000313" key="1">
    <source>
        <dbReference type="EMBL" id="TNN56436.1"/>
    </source>
</evidence>
<dbReference type="AlphaFoldDB" id="A0A4Z2GSG0"/>
<reference evidence="1 2" key="1">
    <citation type="submission" date="2019-03" db="EMBL/GenBank/DDBJ databases">
        <title>First draft genome of Liparis tanakae, snailfish: a comprehensive survey of snailfish specific genes.</title>
        <authorList>
            <person name="Kim W."/>
            <person name="Song I."/>
            <person name="Jeong J.-H."/>
            <person name="Kim D."/>
            <person name="Kim S."/>
            <person name="Ryu S."/>
            <person name="Song J.Y."/>
            <person name="Lee S.K."/>
        </authorList>
    </citation>
    <scope>NUCLEOTIDE SEQUENCE [LARGE SCALE GENOMIC DNA]</scope>
    <source>
        <tissue evidence="1">Muscle</tissue>
    </source>
</reference>
<dbReference type="Proteomes" id="UP000314294">
    <property type="component" value="Unassembled WGS sequence"/>
</dbReference>
<accession>A0A4Z2GSG0</accession>
<name>A0A4Z2GSG0_9TELE</name>
<protein>
    <submittedName>
        <fullName evidence="1">Uncharacterized protein</fullName>
    </submittedName>
</protein>
<organism evidence="1 2">
    <name type="scientific">Liparis tanakae</name>
    <name type="common">Tanaka's snailfish</name>
    <dbReference type="NCBI Taxonomy" id="230148"/>
    <lineage>
        <taxon>Eukaryota</taxon>
        <taxon>Metazoa</taxon>
        <taxon>Chordata</taxon>
        <taxon>Craniata</taxon>
        <taxon>Vertebrata</taxon>
        <taxon>Euteleostomi</taxon>
        <taxon>Actinopterygii</taxon>
        <taxon>Neopterygii</taxon>
        <taxon>Teleostei</taxon>
        <taxon>Neoteleostei</taxon>
        <taxon>Acanthomorphata</taxon>
        <taxon>Eupercaria</taxon>
        <taxon>Perciformes</taxon>
        <taxon>Cottioidei</taxon>
        <taxon>Cottales</taxon>
        <taxon>Liparidae</taxon>
        <taxon>Liparis</taxon>
    </lineage>
</organism>
<proteinExistence type="predicted"/>
<gene>
    <name evidence="1" type="ORF">EYF80_033306</name>
</gene>
<comment type="caution">
    <text evidence="1">The sequence shown here is derived from an EMBL/GenBank/DDBJ whole genome shotgun (WGS) entry which is preliminary data.</text>
</comment>
<keyword evidence="2" id="KW-1185">Reference proteome</keyword>
<sequence length="155" mass="16948">MLSVGVAERGRGRAGAWPSVALLGRNAAFKASVLETLLKAYLPVCSATPFRTHDKDLFTSRRSDEDYHFIFRTFNGVREGQTSPAPQRSVLRGAVRSVVIVERREPPASPDGCRSEEHLELSSGSIMVMEKEKSGTVGRECVFEAGLYLGGIHVI</sequence>
<dbReference type="EMBL" id="SRLO01000428">
    <property type="protein sequence ID" value="TNN56436.1"/>
    <property type="molecule type" value="Genomic_DNA"/>
</dbReference>